<evidence type="ECO:0000256" key="1">
    <source>
        <dbReference type="ARBA" id="ARBA00022664"/>
    </source>
</evidence>
<evidence type="ECO:0000313" key="4">
    <source>
        <dbReference type="Proteomes" id="UP000504609"/>
    </source>
</evidence>
<dbReference type="GeneID" id="111436834"/>
<dbReference type="PANTHER" id="PTHR31346:SF1">
    <property type="entry name" value="MULTIPLE ORGANELLAR RNA EDITING FACTOR 3, MITOCHONDRIAL"/>
    <property type="match status" value="1"/>
</dbReference>
<protein>
    <submittedName>
        <fullName evidence="5">Multiple organellar RNA editing factor 3, mitochondrial-like isoform X1</fullName>
    </submittedName>
</protein>
<dbReference type="InterPro" id="IPR039206">
    <property type="entry name" value="MORF/ORRM1/DAG-like"/>
</dbReference>
<keyword evidence="1" id="KW-0507">mRNA processing</keyword>
<keyword evidence="2" id="KW-0809">Transit peptide</keyword>
<dbReference type="AlphaFoldDB" id="A0A6J1EUY8"/>
<feature type="domain" description="MORF/ORRM1/DAG-like MORF" evidence="3">
    <location>
        <begin position="8"/>
        <end position="43"/>
    </location>
</feature>
<dbReference type="Proteomes" id="UP000504609">
    <property type="component" value="Unplaced"/>
</dbReference>
<sequence>MLLDGCEYEHRLIVMEFPNEQKPTEEEMVNSYVKTLAAVVGRHRIKTDCKWITSRIGRLLWVLPDSYLDVPNAGDLFIVGKVIARDNKVVEIDLIHGTIDVEKLCILNGGNQY</sequence>
<accession>A0A6J1EUY8</accession>
<dbReference type="PANTHER" id="PTHR31346">
    <property type="entry name" value="MULTIPLE ORGANELLAR RNA EDITING FACTOR 2, CHLOROPLASTIC-RELATED-RELATED"/>
    <property type="match status" value="1"/>
</dbReference>
<evidence type="ECO:0000313" key="5">
    <source>
        <dbReference type="RefSeq" id="XP_022930368.1"/>
    </source>
</evidence>
<dbReference type="InterPro" id="IPR054059">
    <property type="entry name" value="MORF/ORRM1/DAG-like_MORF"/>
</dbReference>
<dbReference type="GO" id="GO:0016554">
    <property type="term" value="P:cytidine to uridine editing"/>
    <property type="evidence" value="ECO:0007669"/>
    <property type="project" value="InterPro"/>
</dbReference>
<name>A0A6J1EUY8_CUCMO</name>
<evidence type="ECO:0000256" key="2">
    <source>
        <dbReference type="ARBA" id="ARBA00022946"/>
    </source>
</evidence>
<dbReference type="GO" id="GO:0080156">
    <property type="term" value="P:mitochondrial mRNA modification"/>
    <property type="evidence" value="ECO:0007669"/>
    <property type="project" value="TreeGrafter"/>
</dbReference>
<dbReference type="GO" id="GO:0005739">
    <property type="term" value="C:mitochondrion"/>
    <property type="evidence" value="ECO:0007669"/>
    <property type="project" value="TreeGrafter"/>
</dbReference>
<proteinExistence type="predicted"/>
<dbReference type="KEGG" id="cmos:111436834"/>
<organism evidence="4 5">
    <name type="scientific">Cucurbita moschata</name>
    <name type="common">Winter crookneck squash</name>
    <name type="synonym">Cucurbita pepo var. moschata</name>
    <dbReference type="NCBI Taxonomy" id="3662"/>
    <lineage>
        <taxon>Eukaryota</taxon>
        <taxon>Viridiplantae</taxon>
        <taxon>Streptophyta</taxon>
        <taxon>Embryophyta</taxon>
        <taxon>Tracheophyta</taxon>
        <taxon>Spermatophyta</taxon>
        <taxon>Magnoliopsida</taxon>
        <taxon>eudicotyledons</taxon>
        <taxon>Gunneridae</taxon>
        <taxon>Pentapetalae</taxon>
        <taxon>rosids</taxon>
        <taxon>fabids</taxon>
        <taxon>Cucurbitales</taxon>
        <taxon>Cucurbitaceae</taxon>
        <taxon>Cucurbiteae</taxon>
        <taxon>Cucurbita</taxon>
    </lineage>
</organism>
<reference evidence="5" key="1">
    <citation type="submission" date="2025-08" db="UniProtKB">
        <authorList>
            <consortium name="RefSeq"/>
        </authorList>
    </citation>
    <scope>IDENTIFICATION</scope>
    <source>
        <tissue evidence="5">Young leaves</tissue>
    </source>
</reference>
<evidence type="ECO:0000259" key="3">
    <source>
        <dbReference type="Pfam" id="PF21864"/>
    </source>
</evidence>
<dbReference type="RefSeq" id="XP_022930368.1">
    <property type="nucleotide sequence ID" value="XM_023074600.1"/>
</dbReference>
<gene>
    <name evidence="5" type="primary">LOC111436834</name>
</gene>
<dbReference type="Pfam" id="PF21864">
    <property type="entry name" value="MORF_dom"/>
    <property type="match status" value="1"/>
</dbReference>
<dbReference type="GO" id="GO:0006397">
    <property type="term" value="P:mRNA processing"/>
    <property type="evidence" value="ECO:0007669"/>
    <property type="project" value="UniProtKB-KW"/>
</dbReference>
<keyword evidence="4" id="KW-1185">Reference proteome</keyword>